<protein>
    <recommendedName>
        <fullName evidence="1">Plasmid pRiA4b Orf3-like domain-containing protein</fullName>
    </recommendedName>
</protein>
<dbReference type="EMBL" id="BAABRU010000029">
    <property type="protein sequence ID" value="GAA5531015.1"/>
    <property type="molecule type" value="Genomic_DNA"/>
</dbReference>
<dbReference type="InterPro" id="IPR024047">
    <property type="entry name" value="MM3350-like_sf"/>
</dbReference>
<organism evidence="2 3">
    <name type="scientific">Herpetosiphon gulosus</name>
    <dbReference type="NCBI Taxonomy" id="1973496"/>
    <lineage>
        <taxon>Bacteria</taxon>
        <taxon>Bacillati</taxon>
        <taxon>Chloroflexota</taxon>
        <taxon>Chloroflexia</taxon>
        <taxon>Herpetosiphonales</taxon>
        <taxon>Herpetosiphonaceae</taxon>
        <taxon>Herpetosiphon</taxon>
    </lineage>
</organism>
<dbReference type="PANTHER" id="PTHR41878:SF1">
    <property type="entry name" value="TNPR PROTEIN"/>
    <property type="match status" value="1"/>
</dbReference>
<accession>A0ABP9X6J4</accession>
<keyword evidence="3" id="KW-1185">Reference proteome</keyword>
<dbReference type="RefSeq" id="WP_345724601.1">
    <property type="nucleotide sequence ID" value="NZ_BAABRU010000029.1"/>
</dbReference>
<gene>
    <name evidence="2" type="ORF">Hgul01_04839</name>
</gene>
<proteinExistence type="predicted"/>
<sequence>MGDEWTPDPRVRRIELDDPLVVLLLMELTQAERDRTGKGTLTPAQMAGQIIHAAHAAMVRDVAPPPPIAKPTALHTPAPRRQLPTYRGADQPAWSIVPPSPYHKKPLPTPSAYQLLIELLHVTPRVWRRLVVRSDTTLADLHAFIQLAFGWEDYHLHQFTIQGKEYGIDRTGELGFVGDAWTIPVGSFQFHRGDQFAYRYDFGDGWEHQITVETCQALSPRAMYPRCMDGAQLAPPEDSGGPYGYMERRDAGEFPKPTRAIGRAAINERLALYVAGLLWNDDEQE</sequence>
<evidence type="ECO:0000313" key="3">
    <source>
        <dbReference type="Proteomes" id="UP001428290"/>
    </source>
</evidence>
<dbReference type="Pfam" id="PF07929">
    <property type="entry name" value="PRiA4_ORF3"/>
    <property type="match status" value="1"/>
</dbReference>
<dbReference type="Gene3D" id="3.10.290.30">
    <property type="entry name" value="MM3350-like"/>
    <property type="match status" value="1"/>
</dbReference>
<feature type="domain" description="Plasmid pRiA4b Orf3-like" evidence="1">
    <location>
        <begin position="112"/>
        <end position="250"/>
    </location>
</feature>
<dbReference type="SUPFAM" id="SSF159941">
    <property type="entry name" value="MM3350-like"/>
    <property type="match status" value="1"/>
</dbReference>
<evidence type="ECO:0000259" key="1">
    <source>
        <dbReference type="Pfam" id="PF07929"/>
    </source>
</evidence>
<dbReference type="PANTHER" id="PTHR41878">
    <property type="entry name" value="LEXA REPRESSOR-RELATED"/>
    <property type="match status" value="1"/>
</dbReference>
<name>A0ABP9X6J4_9CHLR</name>
<reference evidence="2 3" key="1">
    <citation type="submission" date="2024-02" db="EMBL/GenBank/DDBJ databases">
        <title>Herpetosiphon gulosus NBRC 112829.</title>
        <authorList>
            <person name="Ichikawa N."/>
            <person name="Katano-Makiyama Y."/>
            <person name="Hidaka K."/>
        </authorList>
    </citation>
    <scope>NUCLEOTIDE SEQUENCE [LARGE SCALE GENOMIC DNA]</scope>
    <source>
        <strain evidence="2 3">NBRC 112829</strain>
    </source>
</reference>
<evidence type="ECO:0000313" key="2">
    <source>
        <dbReference type="EMBL" id="GAA5531015.1"/>
    </source>
</evidence>
<dbReference type="Proteomes" id="UP001428290">
    <property type="component" value="Unassembled WGS sequence"/>
</dbReference>
<dbReference type="InterPro" id="IPR012912">
    <property type="entry name" value="Plasmid_pRiA4b_Orf3-like"/>
</dbReference>
<comment type="caution">
    <text evidence="2">The sequence shown here is derived from an EMBL/GenBank/DDBJ whole genome shotgun (WGS) entry which is preliminary data.</text>
</comment>